<evidence type="ECO:0000313" key="1">
    <source>
        <dbReference type="EMBL" id="ONI02006.1"/>
    </source>
</evidence>
<protein>
    <submittedName>
        <fullName evidence="1">Uncharacterized protein</fullName>
    </submittedName>
</protein>
<sequence length="87" mass="10165">MFGTFMSSSKHVKQTCHCDGVKYPSCARVIAYLNMKKNLEKIMLENLHILSDKHVTCKIYFLAKYKISLINHEVYKRLLIGEIKLNM</sequence>
<dbReference type="Proteomes" id="UP000006882">
    <property type="component" value="Chromosome G6"/>
</dbReference>
<keyword evidence="2" id="KW-1185">Reference proteome</keyword>
<accession>A0A251NRQ5</accession>
<name>A0A251NRQ5_PRUPE</name>
<dbReference type="AlphaFoldDB" id="A0A251NRQ5"/>
<evidence type="ECO:0000313" key="2">
    <source>
        <dbReference type="Proteomes" id="UP000006882"/>
    </source>
</evidence>
<dbReference type="EMBL" id="CM007656">
    <property type="protein sequence ID" value="ONI02006.1"/>
    <property type="molecule type" value="Genomic_DNA"/>
</dbReference>
<organism evidence="1 2">
    <name type="scientific">Prunus persica</name>
    <name type="common">Peach</name>
    <name type="synonym">Amygdalus persica</name>
    <dbReference type="NCBI Taxonomy" id="3760"/>
    <lineage>
        <taxon>Eukaryota</taxon>
        <taxon>Viridiplantae</taxon>
        <taxon>Streptophyta</taxon>
        <taxon>Embryophyta</taxon>
        <taxon>Tracheophyta</taxon>
        <taxon>Spermatophyta</taxon>
        <taxon>Magnoliopsida</taxon>
        <taxon>eudicotyledons</taxon>
        <taxon>Gunneridae</taxon>
        <taxon>Pentapetalae</taxon>
        <taxon>rosids</taxon>
        <taxon>fabids</taxon>
        <taxon>Rosales</taxon>
        <taxon>Rosaceae</taxon>
        <taxon>Amygdaloideae</taxon>
        <taxon>Amygdaleae</taxon>
        <taxon>Prunus</taxon>
    </lineage>
</organism>
<reference evidence="1 2" key="1">
    <citation type="journal article" date="2013" name="Nat. Genet.">
        <title>The high-quality draft genome of peach (Prunus persica) identifies unique patterns of genetic diversity, domestication and genome evolution.</title>
        <authorList>
            <consortium name="International Peach Genome Initiative"/>
            <person name="Verde I."/>
            <person name="Abbott A.G."/>
            <person name="Scalabrin S."/>
            <person name="Jung S."/>
            <person name="Shu S."/>
            <person name="Marroni F."/>
            <person name="Zhebentyayeva T."/>
            <person name="Dettori M.T."/>
            <person name="Grimwood J."/>
            <person name="Cattonaro F."/>
            <person name="Zuccolo A."/>
            <person name="Rossini L."/>
            <person name="Jenkins J."/>
            <person name="Vendramin E."/>
            <person name="Meisel L.A."/>
            <person name="Decroocq V."/>
            <person name="Sosinski B."/>
            <person name="Prochnik S."/>
            <person name="Mitros T."/>
            <person name="Policriti A."/>
            <person name="Cipriani G."/>
            <person name="Dondini L."/>
            <person name="Ficklin S."/>
            <person name="Goodstein D.M."/>
            <person name="Xuan P."/>
            <person name="Del Fabbro C."/>
            <person name="Aramini V."/>
            <person name="Copetti D."/>
            <person name="Gonzalez S."/>
            <person name="Horner D.S."/>
            <person name="Falchi R."/>
            <person name="Lucas S."/>
            <person name="Mica E."/>
            <person name="Maldonado J."/>
            <person name="Lazzari B."/>
            <person name="Bielenberg D."/>
            <person name="Pirona R."/>
            <person name="Miculan M."/>
            <person name="Barakat A."/>
            <person name="Testolin R."/>
            <person name="Stella A."/>
            <person name="Tartarini S."/>
            <person name="Tonutti P."/>
            <person name="Arus P."/>
            <person name="Orellana A."/>
            <person name="Wells C."/>
            <person name="Main D."/>
            <person name="Vizzotto G."/>
            <person name="Silva H."/>
            <person name="Salamini F."/>
            <person name="Schmutz J."/>
            <person name="Morgante M."/>
            <person name="Rokhsar D.S."/>
        </authorList>
    </citation>
    <scope>NUCLEOTIDE SEQUENCE [LARGE SCALE GENOMIC DNA]</scope>
    <source>
        <strain evidence="2">cv. Nemared</strain>
    </source>
</reference>
<dbReference type="Gramene" id="ONI02006">
    <property type="protein sequence ID" value="ONI02006"/>
    <property type="gene ID" value="PRUPE_6G172400"/>
</dbReference>
<proteinExistence type="predicted"/>
<gene>
    <name evidence="1" type="ORF">PRUPE_6G172400</name>
</gene>